<name>A0AAP2G3K9_9BACT</name>
<protein>
    <submittedName>
        <fullName evidence="2">DUF4394 domain-containing protein</fullName>
    </submittedName>
</protein>
<dbReference type="SUPFAM" id="SSF63829">
    <property type="entry name" value="Calcium-dependent phosphotriesterase"/>
    <property type="match status" value="1"/>
</dbReference>
<evidence type="ECO:0000259" key="1">
    <source>
        <dbReference type="Pfam" id="PF14339"/>
    </source>
</evidence>
<comment type="caution">
    <text evidence="2">The sequence shown here is derived from an EMBL/GenBank/DDBJ whole genome shotgun (WGS) entry which is preliminary data.</text>
</comment>
<reference evidence="2 3" key="1">
    <citation type="submission" date="2021-05" db="EMBL/GenBank/DDBJ databases">
        <authorList>
            <person name="Zhang Z.D."/>
            <person name="Osman G."/>
        </authorList>
    </citation>
    <scope>NUCLEOTIDE SEQUENCE [LARGE SCALE GENOMIC DNA]</scope>
    <source>
        <strain evidence="2 3">KCTC 32217</strain>
    </source>
</reference>
<dbReference type="RefSeq" id="WP_213943980.1">
    <property type="nucleotide sequence ID" value="NZ_JAHCMY010000001.1"/>
</dbReference>
<dbReference type="AlphaFoldDB" id="A0AAP2G3K9"/>
<feature type="domain" description="DUF4394" evidence="1">
    <location>
        <begin position="294"/>
        <end position="506"/>
    </location>
</feature>
<dbReference type="Pfam" id="PF14339">
    <property type="entry name" value="DUF4394"/>
    <property type="match status" value="2"/>
</dbReference>
<dbReference type="InterPro" id="IPR025507">
    <property type="entry name" value="DUF4394"/>
</dbReference>
<dbReference type="Proteomes" id="UP001319104">
    <property type="component" value="Unassembled WGS sequence"/>
</dbReference>
<keyword evidence="3" id="KW-1185">Reference proteome</keyword>
<evidence type="ECO:0000313" key="2">
    <source>
        <dbReference type="EMBL" id="MBS9523116.1"/>
    </source>
</evidence>
<accession>A0AAP2G3K9</accession>
<organism evidence="2 3">
    <name type="scientific">Litoribacter ruber</name>
    <dbReference type="NCBI Taxonomy" id="702568"/>
    <lineage>
        <taxon>Bacteria</taxon>
        <taxon>Pseudomonadati</taxon>
        <taxon>Bacteroidota</taxon>
        <taxon>Cytophagia</taxon>
        <taxon>Cytophagales</taxon>
        <taxon>Cyclobacteriaceae</taxon>
        <taxon>Litoribacter</taxon>
    </lineage>
</organism>
<proteinExistence type="predicted"/>
<dbReference type="EMBL" id="JAHCMY010000001">
    <property type="protein sequence ID" value="MBS9523116.1"/>
    <property type="molecule type" value="Genomic_DNA"/>
</dbReference>
<sequence>MKKPFNYNALIALVCGAVLWSCTDEIDSPPGMDGDHDNDTAMPGDAPEIAFTALSSDNQLVWFQARDLSSPLNTVSITGLEDGDEIVSIDYRPATGQLYGLGSSSRLYIINENSGEATALGDGPFSPALEGENASLDFNPTVDRIRVVTNSGQNLRLHPELGTVVAEDGAISGGDNPMIGAVAYTNSMAGAESTELFDIDFSTNKLYVQDPPNDGGLREIGDLGVDFNGTGNFDISPDNSAALAVVYNEQRNNLYTINLTTGAAQNVGEFSHSIIGIAIKTNPIAFATSPDNRLYRFNPLSPSDNYVDLDGLGTGETVVGLDFRPANGQLYAITSESRLMTVNTANGELMEVGTLSPYLDGTSFGFDFNPTVDRIRLVSNTGQNLRLHPDEGTVVEVDGDLNPGSPYVNAAAYTNNIPTATETMLFVLDSETNALYTQDPPNDGVLNMVGELGIAFTSENGFDIGGTSDNAYALLEVDGAMGVYQIDLSSGEASKVSDFNISATAMALGLGF</sequence>
<evidence type="ECO:0000313" key="3">
    <source>
        <dbReference type="Proteomes" id="UP001319104"/>
    </source>
</evidence>
<gene>
    <name evidence="2" type="ORF">KI659_03710</name>
</gene>
<dbReference type="SUPFAM" id="SSF75011">
    <property type="entry name" value="3-carboxy-cis,cis-mucoante lactonizing enzyme"/>
    <property type="match status" value="1"/>
</dbReference>
<feature type="domain" description="DUF4394" evidence="1">
    <location>
        <begin position="59"/>
        <end position="278"/>
    </location>
</feature>